<gene>
    <name evidence="2" type="ORF">FFU37_18065</name>
</gene>
<dbReference type="EMBL" id="CP040559">
    <property type="protein sequence ID" value="QCU76375.1"/>
    <property type="molecule type" value="Genomic_DNA"/>
</dbReference>
<keyword evidence="1" id="KW-0472">Membrane</keyword>
<proteinExistence type="predicted"/>
<evidence type="ECO:0000313" key="3">
    <source>
        <dbReference type="Proteomes" id="UP000310065"/>
    </source>
</evidence>
<keyword evidence="1" id="KW-1133">Transmembrane helix</keyword>
<name>A0A4V1HDY3_9GAMM</name>
<sequence length="130" mass="15080">MGLEYIVVIGVILMLFFWVGDTLPKKYRKRSCMGKNWKSTFPNSSKEDIREFLLMFTDAFALSPSDKLKFEPGDKVLDVYRELYPSKLMADALEVETLAEDCEKKYSINFNGLWHDNLTLGELFFSVKNT</sequence>
<keyword evidence="1" id="KW-0812">Transmembrane</keyword>
<protein>
    <submittedName>
        <fullName evidence="2">Uncharacterized protein</fullName>
    </submittedName>
</protein>
<dbReference type="KEGG" id="pdv:FFU37_18065"/>
<evidence type="ECO:0000313" key="2">
    <source>
        <dbReference type="EMBL" id="QCU76375.1"/>
    </source>
</evidence>
<feature type="transmembrane region" description="Helical" evidence="1">
    <location>
        <begin position="6"/>
        <end position="23"/>
    </location>
</feature>
<organism evidence="2 3">
    <name type="scientific">Pseudoalteromonas distincta</name>
    <dbReference type="NCBI Taxonomy" id="77608"/>
    <lineage>
        <taxon>Bacteria</taxon>
        <taxon>Pseudomonadati</taxon>
        <taxon>Pseudomonadota</taxon>
        <taxon>Gammaproteobacteria</taxon>
        <taxon>Alteromonadales</taxon>
        <taxon>Pseudoalteromonadaceae</taxon>
        <taxon>Pseudoalteromonas</taxon>
    </lineage>
</organism>
<accession>A0A4V1HDY3</accession>
<dbReference type="RefSeq" id="WP_138490201.1">
    <property type="nucleotide sequence ID" value="NZ_CP040559.1"/>
</dbReference>
<evidence type="ECO:0000256" key="1">
    <source>
        <dbReference type="SAM" id="Phobius"/>
    </source>
</evidence>
<dbReference type="GeneID" id="88777578"/>
<dbReference type="Proteomes" id="UP000310065">
    <property type="component" value="Chromosome S1"/>
</dbReference>
<dbReference type="AlphaFoldDB" id="A0A4V1HDY3"/>
<reference evidence="2 3" key="1">
    <citation type="submission" date="2019-05" db="EMBL/GenBank/DDBJ databases">
        <title>Complete genome sequence of Pseudoalteromonas sp. 16-SW-7(T) isolated from the Okhotsk Sea, Russia.</title>
        <authorList>
            <person name="Nguyen T.H."/>
            <person name="Nedashkovskaya O.I."/>
            <person name="Kim S.-G."/>
        </authorList>
    </citation>
    <scope>NUCLEOTIDE SEQUENCE [LARGE SCALE GENOMIC DNA]</scope>
    <source>
        <strain evidence="2 3">16-SW-7</strain>
    </source>
</reference>